<dbReference type="SUPFAM" id="SSF52091">
    <property type="entry name" value="SpoIIaa-like"/>
    <property type="match status" value="1"/>
</dbReference>
<feature type="compositionally biased region" description="Low complexity" evidence="1">
    <location>
        <begin position="140"/>
        <end position="161"/>
    </location>
</feature>
<feature type="domain" description="STAS" evidence="2">
    <location>
        <begin position="12"/>
        <end position="125"/>
    </location>
</feature>
<dbReference type="InterPro" id="IPR036513">
    <property type="entry name" value="STAS_dom_sf"/>
</dbReference>
<proteinExistence type="predicted"/>
<dbReference type="EMBL" id="JACMHY010000013">
    <property type="protein sequence ID" value="MBC2868576.1"/>
    <property type="molecule type" value="Genomic_DNA"/>
</dbReference>
<dbReference type="CDD" id="cd07043">
    <property type="entry name" value="STAS_anti-anti-sigma_factors"/>
    <property type="match status" value="1"/>
</dbReference>
<dbReference type="Proteomes" id="UP000517694">
    <property type="component" value="Unassembled WGS sequence"/>
</dbReference>
<feature type="region of interest" description="Disordered" evidence="1">
    <location>
        <begin position="131"/>
        <end position="161"/>
    </location>
</feature>
<name>A0A7X1I4H3_9ACTN</name>
<dbReference type="AlphaFoldDB" id="A0A7X1I4H3"/>
<dbReference type="InterPro" id="IPR058548">
    <property type="entry name" value="MlaB-like_STAS"/>
</dbReference>
<gene>
    <name evidence="3" type="ORF">H1R13_27505</name>
</gene>
<sequence length="161" mass="16584">MTAPEPGDAVGLHAEALLTDRCAAVYVAGELDLGTAEQLVQIVRMCLAHHPDLLRVDVSELSFCDWYGLKTLLALNLEARRYGTVLTLSGAVRPQLARLIAATGASDVLPVSGVRATGVSACGPALRGPCPAPASPPTAPNCASNPPSDRRPAALPARAVA</sequence>
<accession>A0A7X1I4H3</accession>
<evidence type="ECO:0000313" key="4">
    <source>
        <dbReference type="Proteomes" id="UP000517694"/>
    </source>
</evidence>
<organism evidence="3 4">
    <name type="scientific">Streptomyces mexicanus</name>
    <dbReference type="NCBI Taxonomy" id="178566"/>
    <lineage>
        <taxon>Bacteria</taxon>
        <taxon>Bacillati</taxon>
        <taxon>Actinomycetota</taxon>
        <taxon>Actinomycetes</taxon>
        <taxon>Kitasatosporales</taxon>
        <taxon>Streptomycetaceae</taxon>
        <taxon>Streptomyces</taxon>
    </lineage>
</organism>
<reference evidence="3 4" key="1">
    <citation type="submission" date="2020-08" db="EMBL/GenBank/DDBJ databases">
        <title>Whole-Genome Sequence of French Clinical Streptomyces mexicanus Strain Q0842.</title>
        <authorList>
            <person name="Boxberger M."/>
            <person name="La Scola B."/>
        </authorList>
    </citation>
    <scope>NUCLEOTIDE SEQUENCE [LARGE SCALE GENOMIC DNA]</scope>
    <source>
        <strain evidence="3 4">Marseille-Q0842</strain>
    </source>
</reference>
<dbReference type="OrthoDB" id="4249752at2"/>
<dbReference type="RefSeq" id="WP_159662494.1">
    <property type="nucleotide sequence ID" value="NZ_JACMHY010000013.1"/>
</dbReference>
<evidence type="ECO:0000313" key="3">
    <source>
        <dbReference type="EMBL" id="MBC2868576.1"/>
    </source>
</evidence>
<dbReference type="PROSITE" id="PS50801">
    <property type="entry name" value="STAS"/>
    <property type="match status" value="1"/>
</dbReference>
<keyword evidence="4" id="KW-1185">Reference proteome</keyword>
<dbReference type="Pfam" id="PF13466">
    <property type="entry name" value="STAS_2"/>
    <property type="match status" value="1"/>
</dbReference>
<dbReference type="InterPro" id="IPR002645">
    <property type="entry name" value="STAS_dom"/>
</dbReference>
<comment type="caution">
    <text evidence="3">The sequence shown here is derived from an EMBL/GenBank/DDBJ whole genome shotgun (WGS) entry which is preliminary data.</text>
</comment>
<evidence type="ECO:0000256" key="1">
    <source>
        <dbReference type="SAM" id="MobiDB-lite"/>
    </source>
</evidence>
<protein>
    <submittedName>
        <fullName evidence="3">STAS domain-containing protein</fullName>
    </submittedName>
</protein>
<evidence type="ECO:0000259" key="2">
    <source>
        <dbReference type="PROSITE" id="PS50801"/>
    </source>
</evidence>
<dbReference type="Gene3D" id="3.30.750.24">
    <property type="entry name" value="STAS domain"/>
    <property type="match status" value="1"/>
</dbReference>